<dbReference type="EMBL" id="SMKX01000003">
    <property type="protein sequence ID" value="TDD63120.1"/>
    <property type="molecule type" value="Genomic_DNA"/>
</dbReference>
<accession>A0A4R4ZIX8</accession>
<feature type="domain" description="Integrase catalytic" evidence="1">
    <location>
        <begin position="1"/>
        <end position="26"/>
    </location>
</feature>
<feature type="non-terminal residue" evidence="5">
    <location>
        <position position="1"/>
    </location>
</feature>
<keyword evidence="7" id="KW-1185">Reference proteome</keyword>
<dbReference type="EMBL" id="SMKX01000055">
    <property type="protein sequence ID" value="TDD58305.1"/>
    <property type="molecule type" value="Genomic_DNA"/>
</dbReference>
<protein>
    <recommendedName>
        <fullName evidence="1">Integrase catalytic domain-containing protein</fullName>
    </recommendedName>
</protein>
<sequence>IRWYNNDRISTRLEGLSPVQYRAQALAA</sequence>
<evidence type="ECO:0000313" key="6">
    <source>
        <dbReference type="EMBL" id="TDD63120.1"/>
    </source>
</evidence>
<dbReference type="EMBL" id="SMKX01000061">
    <property type="protein sequence ID" value="TDD58001.1"/>
    <property type="molecule type" value="Genomic_DNA"/>
</dbReference>
<dbReference type="GO" id="GO:0015074">
    <property type="term" value="P:DNA integration"/>
    <property type="evidence" value="ECO:0007669"/>
    <property type="project" value="InterPro"/>
</dbReference>
<evidence type="ECO:0000313" key="4">
    <source>
        <dbReference type="EMBL" id="TDD58305.1"/>
    </source>
</evidence>
<dbReference type="EMBL" id="SMKX01000207">
    <property type="protein sequence ID" value="TDD45322.1"/>
    <property type="molecule type" value="Genomic_DNA"/>
</dbReference>
<reference evidence="5 7" key="1">
    <citation type="submission" date="2019-03" db="EMBL/GenBank/DDBJ databases">
        <title>Draft genome sequences of novel Actinobacteria.</title>
        <authorList>
            <person name="Sahin N."/>
            <person name="Ay H."/>
            <person name="Saygin H."/>
        </authorList>
    </citation>
    <scope>NUCLEOTIDE SEQUENCE [LARGE SCALE GENOMIC DNA]</scope>
    <source>
        <strain evidence="5 7">JCM 13523</strain>
    </source>
</reference>
<dbReference type="Pfam" id="PF13333">
    <property type="entry name" value="rve_2"/>
    <property type="match status" value="1"/>
</dbReference>
<organism evidence="5 7">
    <name type="scientific">Kribbella antibiotica</name>
    <dbReference type="NCBI Taxonomy" id="190195"/>
    <lineage>
        <taxon>Bacteria</taxon>
        <taxon>Bacillati</taxon>
        <taxon>Actinomycetota</taxon>
        <taxon>Actinomycetes</taxon>
        <taxon>Propionibacteriales</taxon>
        <taxon>Kribbellaceae</taxon>
        <taxon>Kribbella</taxon>
    </lineage>
</organism>
<evidence type="ECO:0000313" key="5">
    <source>
        <dbReference type="EMBL" id="TDD58415.1"/>
    </source>
</evidence>
<comment type="caution">
    <text evidence="5">The sequence shown here is derived from an EMBL/GenBank/DDBJ whole genome shotgun (WGS) entry which is preliminary data.</text>
</comment>
<evidence type="ECO:0000313" key="2">
    <source>
        <dbReference type="EMBL" id="TDD45322.1"/>
    </source>
</evidence>
<name>A0A4R4ZIX8_9ACTN</name>
<gene>
    <name evidence="6" type="ORF">E1263_02035</name>
    <name evidence="5" type="ORF">E1263_19530</name>
    <name evidence="4" type="ORF">E1263_19775</name>
    <name evidence="3" type="ORF">E1263_21090</name>
    <name evidence="2" type="ORF">E1263_38865</name>
</gene>
<proteinExistence type="predicted"/>
<dbReference type="InterPro" id="IPR001584">
    <property type="entry name" value="Integrase_cat-core"/>
</dbReference>
<evidence type="ECO:0000313" key="7">
    <source>
        <dbReference type="Proteomes" id="UP000295124"/>
    </source>
</evidence>
<dbReference type="Proteomes" id="UP000295124">
    <property type="component" value="Unassembled WGS sequence"/>
</dbReference>
<dbReference type="EMBL" id="SMKX01000053">
    <property type="protein sequence ID" value="TDD58415.1"/>
    <property type="molecule type" value="Genomic_DNA"/>
</dbReference>
<evidence type="ECO:0000259" key="1">
    <source>
        <dbReference type="Pfam" id="PF13333"/>
    </source>
</evidence>
<evidence type="ECO:0000313" key="3">
    <source>
        <dbReference type="EMBL" id="TDD58001.1"/>
    </source>
</evidence>
<dbReference type="AlphaFoldDB" id="A0A4R4ZIX8"/>